<dbReference type="InterPro" id="IPR032713">
    <property type="entry name" value="EmrE"/>
</dbReference>
<dbReference type="EMBL" id="JACSYB010000001">
    <property type="protein sequence ID" value="MCG8147846.1"/>
    <property type="molecule type" value="Genomic_DNA"/>
</dbReference>
<feature type="transmembrane region" description="Helical" evidence="1">
    <location>
        <begin position="5"/>
        <end position="25"/>
    </location>
</feature>
<feature type="transmembrane region" description="Helical" evidence="1">
    <location>
        <begin position="326"/>
        <end position="344"/>
    </location>
</feature>
<dbReference type="RefSeq" id="WP_239742635.1">
    <property type="nucleotide sequence ID" value="NZ_JACSYB010000001.1"/>
</dbReference>
<keyword evidence="1" id="KW-0472">Membrane</keyword>
<evidence type="ECO:0000313" key="2">
    <source>
        <dbReference type="EMBL" id="MCG8147846.1"/>
    </source>
</evidence>
<feature type="transmembrane region" description="Helical" evidence="1">
    <location>
        <begin position="298"/>
        <end position="320"/>
    </location>
</feature>
<sequence>MGKMIVWGLIASAFFSTSFVLYQLMSVQGGHWFWSASFRCFFMWLLLSVFILLQNKLNPSKLLALCKLFASHWQFWCVTGGIGLGTYGLLAFAADYAQGWVIAATYLFTVVASLVVLSFFGQSFQKKVIVYSVIVFIGVVLANVGEGLRHSTSQGTDWHALLLFGALPAFIASFCFPLGNQLIWQAAQPKGGTTHPTHEMSKAANNEARKVTSELATSKLLQKVPQVTSPLLSNPLHKVWLMSLGSLPMWLVLGFLVQPPAPSVSQMTISFLVALMAGVLGTTTFLHARSLAKQPQQLAAVDATQGSEIIFALLGGMLLLHTPMPSGLSFVGIALVIIGLVLFAKQR</sequence>
<organism evidence="2 3">
    <name type="scientific">Moraxella tetraodonis</name>
    <dbReference type="NCBI Taxonomy" id="2767221"/>
    <lineage>
        <taxon>Bacteria</taxon>
        <taxon>Pseudomonadati</taxon>
        <taxon>Pseudomonadota</taxon>
        <taxon>Gammaproteobacteria</taxon>
        <taxon>Moraxellales</taxon>
        <taxon>Moraxellaceae</taxon>
        <taxon>Moraxella</taxon>
    </lineage>
</organism>
<gene>
    <name evidence="2" type="ORF">H9W84_06845</name>
</gene>
<feature type="transmembrane region" description="Helical" evidence="1">
    <location>
        <begin position="158"/>
        <end position="179"/>
    </location>
</feature>
<reference evidence="2" key="1">
    <citation type="submission" date="2021-08" db="EMBL/GenBank/DDBJ databases">
        <title>Complete genome sequence of Moraxella sp strain PS-22.</title>
        <authorList>
            <person name="Das S.K."/>
        </authorList>
    </citation>
    <scope>NUCLEOTIDE SEQUENCE</scope>
    <source>
        <strain evidence="2">PS-22</strain>
    </source>
</reference>
<keyword evidence="1" id="KW-1133">Transmembrane helix</keyword>
<dbReference type="Pfam" id="PF13536">
    <property type="entry name" value="EmrE"/>
    <property type="match status" value="1"/>
</dbReference>
<dbReference type="AlphaFoldDB" id="A0A9X1URQ8"/>
<feature type="transmembrane region" description="Helical" evidence="1">
    <location>
        <begin position="100"/>
        <end position="121"/>
    </location>
</feature>
<proteinExistence type="predicted"/>
<keyword evidence="3" id="KW-1185">Reference proteome</keyword>
<evidence type="ECO:0000256" key="1">
    <source>
        <dbReference type="SAM" id="Phobius"/>
    </source>
</evidence>
<dbReference type="Proteomes" id="UP001139238">
    <property type="component" value="Unassembled WGS sequence"/>
</dbReference>
<feature type="transmembrane region" description="Helical" evidence="1">
    <location>
        <begin position="31"/>
        <end position="53"/>
    </location>
</feature>
<feature type="transmembrane region" description="Helical" evidence="1">
    <location>
        <begin position="239"/>
        <end position="257"/>
    </location>
</feature>
<feature type="transmembrane region" description="Helical" evidence="1">
    <location>
        <begin position="128"/>
        <end position="146"/>
    </location>
</feature>
<evidence type="ECO:0000313" key="3">
    <source>
        <dbReference type="Proteomes" id="UP001139238"/>
    </source>
</evidence>
<feature type="transmembrane region" description="Helical" evidence="1">
    <location>
        <begin position="269"/>
        <end position="286"/>
    </location>
</feature>
<keyword evidence="1" id="KW-0812">Transmembrane</keyword>
<accession>A0A9X1URQ8</accession>
<protein>
    <submittedName>
        <fullName evidence="2">Multidrug resistance efflux transporter family protein</fullName>
    </submittedName>
</protein>
<feature type="transmembrane region" description="Helical" evidence="1">
    <location>
        <begin position="73"/>
        <end position="94"/>
    </location>
</feature>
<comment type="caution">
    <text evidence="2">The sequence shown here is derived from an EMBL/GenBank/DDBJ whole genome shotgun (WGS) entry which is preliminary data.</text>
</comment>
<name>A0A9X1URQ8_9GAMM</name>